<sequence>MIWLLLATLLAGTAVASSADFCSMSSGQPAFASSSTSDQVPMDHGTMDHDTMVHDIPDHGTDETRGQHGCCTGDSNDAGCMMNACLSMIATVAYQASPAHSHSILIFFPAMAVPQSPLFPLLRPPIA</sequence>
<feature type="chain" id="PRO_5014691640" description="CopL family metal-binding regulatory protein" evidence="1">
    <location>
        <begin position="20"/>
        <end position="127"/>
    </location>
</feature>
<comment type="caution">
    <text evidence="2">The sequence shown here is derived from an EMBL/GenBank/DDBJ whole genome shotgun (WGS) entry which is preliminary data.</text>
</comment>
<evidence type="ECO:0008006" key="4">
    <source>
        <dbReference type="Google" id="ProtNLM"/>
    </source>
</evidence>
<proteinExistence type="predicted"/>
<evidence type="ECO:0000256" key="1">
    <source>
        <dbReference type="SAM" id="SignalP"/>
    </source>
</evidence>
<organism evidence="2 3">
    <name type="scientific">Kineobactrum sediminis</name>
    <dbReference type="NCBI Taxonomy" id="1905677"/>
    <lineage>
        <taxon>Bacteria</taxon>
        <taxon>Pseudomonadati</taxon>
        <taxon>Pseudomonadota</taxon>
        <taxon>Gammaproteobacteria</taxon>
        <taxon>Cellvibrionales</taxon>
        <taxon>Halieaceae</taxon>
        <taxon>Kineobactrum</taxon>
    </lineage>
</organism>
<dbReference type="EMBL" id="PKLZ01000019">
    <property type="protein sequence ID" value="PLW80970.1"/>
    <property type="molecule type" value="Genomic_DNA"/>
</dbReference>
<evidence type="ECO:0000313" key="3">
    <source>
        <dbReference type="Proteomes" id="UP000234845"/>
    </source>
</evidence>
<accession>A0A2N5XXV3</accession>
<dbReference type="AlphaFoldDB" id="A0A2N5XXV3"/>
<protein>
    <recommendedName>
        <fullName evidence="4">CopL family metal-binding regulatory protein</fullName>
    </recommendedName>
</protein>
<evidence type="ECO:0000313" key="2">
    <source>
        <dbReference type="EMBL" id="PLW80970.1"/>
    </source>
</evidence>
<name>A0A2N5XXV3_9GAMM</name>
<feature type="signal peptide" evidence="1">
    <location>
        <begin position="1"/>
        <end position="19"/>
    </location>
</feature>
<reference evidence="3" key="1">
    <citation type="submission" date="2017-11" db="EMBL/GenBank/DDBJ databases">
        <title>The draft genome sequence of Chromatocurvus sp. F02.</title>
        <authorList>
            <person name="Du Z.-J."/>
            <person name="Chang Y.-Q."/>
        </authorList>
    </citation>
    <scope>NUCLEOTIDE SEQUENCE [LARGE SCALE GENOMIC DNA]</scope>
    <source>
        <strain evidence="3">F02</strain>
    </source>
</reference>
<keyword evidence="3" id="KW-1185">Reference proteome</keyword>
<dbReference type="Proteomes" id="UP000234845">
    <property type="component" value="Unassembled WGS sequence"/>
</dbReference>
<gene>
    <name evidence="2" type="ORF">CWI75_17895</name>
</gene>
<keyword evidence="1" id="KW-0732">Signal</keyword>